<feature type="region of interest" description="Disordered" evidence="12">
    <location>
        <begin position="763"/>
        <end position="785"/>
    </location>
</feature>
<comment type="subcellular location">
    <subcellularLocation>
        <location evidence="1">Cytoplasm</location>
        <location evidence="1">Cytoskeleton</location>
        <location evidence="1">Microtubule organizing center</location>
        <location evidence="1">Centrosome</location>
        <location evidence="1">Centriole</location>
    </subcellularLocation>
</comment>
<feature type="compositionally biased region" description="Pro residues" evidence="12">
    <location>
        <begin position="199"/>
        <end position="208"/>
    </location>
</feature>
<dbReference type="PANTHER" id="PTHR28618">
    <property type="entry name" value="CENTROSOMAL PROTEIN POC5"/>
    <property type="match status" value="1"/>
</dbReference>
<dbReference type="Proteomes" id="UP000041254">
    <property type="component" value="Unassembled WGS sequence"/>
</dbReference>
<feature type="compositionally biased region" description="Gly residues" evidence="12">
    <location>
        <begin position="286"/>
        <end position="303"/>
    </location>
</feature>
<dbReference type="AlphaFoldDB" id="A0A0G4GGZ4"/>
<keyword evidence="5" id="KW-0677">Repeat</keyword>
<dbReference type="EMBL" id="CDMY01000665">
    <property type="protein sequence ID" value="CEM28905.1"/>
    <property type="molecule type" value="Genomic_DNA"/>
</dbReference>
<feature type="region of interest" description="Disordered" evidence="12">
    <location>
        <begin position="1"/>
        <end position="68"/>
    </location>
</feature>
<feature type="compositionally biased region" description="Low complexity" evidence="12">
    <location>
        <begin position="101"/>
        <end position="140"/>
    </location>
</feature>
<name>A0A0G4GGZ4_VITBC</name>
<evidence type="ECO:0000256" key="12">
    <source>
        <dbReference type="SAM" id="MobiDB-lite"/>
    </source>
</evidence>
<sequence length="845" mass="89111">MDTSSAVPIPKPGSPPPATREPLADPFDHPQPQTQTEQRDEQPLSERFAAAASATASGGTAPAALVPGANIPRLTSDLEAGMGTFGVAGSSASESRHWSEDVNLSSSSDELSASGNGSGLQQQEQPQAEDTQPPATQQQQQRREQGEEGAGAALGAGVGGASLGSVSVGGEGGEAGSCTSSRLEELLKDSPPTEKLPDRPTPPLPSLPYPRVIDHRPPPTATATGKSQQPPKKAPVPHPRTAAAAASHTGAGAGAGRGGVRGVVRGRPLSAFPSPTGQTRGHPKGTAGGRDVGGGGAGMGMGMGLHQSVSAARERDTVRDSGDTGVGAGGAGGGVSGSVDSSIAMGEPPTFRASEVSKAVWSVEQANTTQQQQQETSGGGAGVGMGGGVGGAPSHPYLSMRSLMVGDGEHPPDVDIQRYALQLEGFLTEFKQQALEGFINAKKNAEDSLRYTLDSERHRFNSTLHTKENEICAMRQVQSTVQQMNDVLHHRLKGVVNLSPKVRDDEHMRALRSRCWAAWRAYVQMSKDTHLKTSLASALYHKRLCMSVFSSWRGRASRSAMEKKLAATKASSDIERNRLCALVNLERDRLQEELKHTQAQLKREVDTRALLQDNLKRVFMRGVCALNFEAMNILSNPTAAAQPSQQQQQQPTSPFAAFNMVPSAAAAGGVGVSGAQSAREYRGWGGGDNPTNSNERAPSFQGDDMTTSHQTMNMPADDGNVTEGGHESLDIPNEPPQPYKSDEHGAALVPKSATTGGWRSVDQLQHHQQQQPQYHHPHHQQHHAGMPPVVRVQSSRVTSAAVVGPAVSSVCQSNSSQTTIQPNADVGGPQQRTQTQTQHGRSIRN</sequence>
<dbReference type="OrthoDB" id="10064898at2759"/>
<dbReference type="InterPro" id="IPR033351">
    <property type="entry name" value="POC5"/>
</dbReference>
<gene>
    <name evidence="13" type="ORF">Vbra_2697</name>
</gene>
<dbReference type="VEuPathDB" id="CryptoDB:Vbra_2697"/>
<evidence type="ECO:0000256" key="9">
    <source>
        <dbReference type="ARBA" id="ARBA00031694"/>
    </source>
</evidence>
<evidence type="ECO:0000256" key="8">
    <source>
        <dbReference type="ARBA" id="ARBA00023306"/>
    </source>
</evidence>
<evidence type="ECO:0000256" key="2">
    <source>
        <dbReference type="ARBA" id="ARBA00010411"/>
    </source>
</evidence>
<comment type="function">
    <text evidence="10">Essential for the assembly of the distal half of centrioles, required for centriole elongation. Acts as a negative regulator of centriole elongation.</text>
</comment>
<dbReference type="GO" id="GO:0005814">
    <property type="term" value="C:centriole"/>
    <property type="evidence" value="ECO:0007669"/>
    <property type="project" value="UniProtKB-SubCell"/>
</dbReference>
<organism evidence="13 14">
    <name type="scientific">Vitrella brassicaformis (strain CCMP3155)</name>
    <dbReference type="NCBI Taxonomy" id="1169540"/>
    <lineage>
        <taxon>Eukaryota</taxon>
        <taxon>Sar</taxon>
        <taxon>Alveolata</taxon>
        <taxon>Colpodellida</taxon>
        <taxon>Vitrellaceae</taxon>
        <taxon>Vitrella</taxon>
    </lineage>
</organism>
<evidence type="ECO:0000256" key="6">
    <source>
        <dbReference type="ARBA" id="ARBA00023054"/>
    </source>
</evidence>
<keyword evidence="4" id="KW-0963">Cytoplasm</keyword>
<evidence type="ECO:0000256" key="3">
    <source>
        <dbReference type="ARBA" id="ARBA00014910"/>
    </source>
</evidence>
<reference evidence="13 14" key="1">
    <citation type="submission" date="2014-11" db="EMBL/GenBank/DDBJ databases">
        <authorList>
            <person name="Zhu J."/>
            <person name="Qi W."/>
            <person name="Song R."/>
        </authorList>
    </citation>
    <scope>NUCLEOTIDE SEQUENCE [LARGE SCALE GENOMIC DNA]</scope>
</reference>
<accession>A0A0G4GGZ4</accession>
<feature type="compositionally biased region" description="Polar residues" evidence="12">
    <location>
        <begin position="811"/>
        <end position="822"/>
    </location>
</feature>
<feature type="compositionally biased region" description="Polar residues" evidence="12">
    <location>
        <begin position="704"/>
        <end position="713"/>
    </location>
</feature>
<feature type="region of interest" description="Disordered" evidence="12">
    <location>
        <begin position="81"/>
        <end position="348"/>
    </location>
</feature>
<dbReference type="InParanoid" id="A0A0G4GGZ4"/>
<feature type="region of interest" description="Disordered" evidence="12">
    <location>
        <begin position="809"/>
        <end position="845"/>
    </location>
</feature>
<keyword evidence="8" id="KW-0131">Cell cycle</keyword>
<feature type="compositionally biased region" description="Gly residues" evidence="12">
    <location>
        <begin position="324"/>
        <end position="336"/>
    </location>
</feature>
<evidence type="ECO:0000313" key="13">
    <source>
        <dbReference type="EMBL" id="CEM28905.1"/>
    </source>
</evidence>
<feature type="compositionally biased region" description="Gly residues" evidence="12">
    <location>
        <begin position="251"/>
        <end position="261"/>
    </location>
</feature>
<evidence type="ECO:0000256" key="4">
    <source>
        <dbReference type="ARBA" id="ARBA00022490"/>
    </source>
</evidence>
<dbReference type="STRING" id="1169540.A0A0G4GGZ4"/>
<feature type="coiled-coil region" evidence="11">
    <location>
        <begin position="580"/>
        <end position="607"/>
    </location>
</feature>
<keyword evidence="14" id="KW-1185">Reference proteome</keyword>
<feature type="compositionally biased region" description="Polar residues" evidence="12">
    <location>
        <begin position="221"/>
        <end position="230"/>
    </location>
</feature>
<protein>
    <recommendedName>
        <fullName evidence="3">Centrosomal protein POC5</fullName>
    </recommendedName>
    <alternativeName>
        <fullName evidence="9">Protein of centriole 5</fullName>
    </alternativeName>
</protein>
<feature type="compositionally biased region" description="Low complexity" evidence="12">
    <location>
        <begin position="239"/>
        <end position="250"/>
    </location>
</feature>
<evidence type="ECO:0000256" key="5">
    <source>
        <dbReference type="ARBA" id="ARBA00022737"/>
    </source>
</evidence>
<feature type="compositionally biased region" description="Low complexity" evidence="12">
    <location>
        <begin position="49"/>
        <end position="64"/>
    </location>
</feature>
<evidence type="ECO:0000256" key="11">
    <source>
        <dbReference type="SAM" id="Coils"/>
    </source>
</evidence>
<comment type="similarity">
    <text evidence="2">Belongs to the POC5 family.</text>
</comment>
<evidence type="ECO:0000313" key="14">
    <source>
        <dbReference type="Proteomes" id="UP000041254"/>
    </source>
</evidence>
<feature type="compositionally biased region" description="Low complexity" evidence="12">
    <location>
        <begin position="364"/>
        <end position="376"/>
    </location>
</feature>
<evidence type="ECO:0000256" key="1">
    <source>
        <dbReference type="ARBA" id="ARBA00004114"/>
    </source>
</evidence>
<feature type="compositionally biased region" description="Pro residues" evidence="12">
    <location>
        <begin position="9"/>
        <end position="19"/>
    </location>
</feature>
<feature type="compositionally biased region" description="Basic and acidic residues" evidence="12">
    <location>
        <begin position="312"/>
        <end position="322"/>
    </location>
</feature>
<feature type="compositionally biased region" description="Gly residues" evidence="12">
    <location>
        <begin position="148"/>
        <end position="175"/>
    </location>
</feature>
<feature type="compositionally biased region" description="Basic and acidic residues" evidence="12">
    <location>
        <begin position="182"/>
        <end position="198"/>
    </location>
</feature>
<proteinExistence type="inferred from homology"/>
<feature type="compositionally biased region" description="Gly residues" evidence="12">
    <location>
        <begin position="377"/>
        <end position="391"/>
    </location>
</feature>
<dbReference type="PANTHER" id="PTHR28618:SF1">
    <property type="entry name" value="CENTROSOMAL PROTEIN POC5"/>
    <property type="match status" value="1"/>
</dbReference>
<evidence type="ECO:0000256" key="10">
    <source>
        <dbReference type="ARBA" id="ARBA00049959"/>
    </source>
</evidence>
<feature type="region of interest" description="Disordered" evidence="12">
    <location>
        <begin position="362"/>
        <end position="394"/>
    </location>
</feature>
<keyword evidence="7" id="KW-0206">Cytoskeleton</keyword>
<keyword evidence="6 11" id="KW-0175">Coiled coil</keyword>
<feature type="region of interest" description="Disordered" evidence="12">
    <location>
        <begin position="681"/>
        <end position="744"/>
    </location>
</feature>
<evidence type="ECO:0000256" key="7">
    <source>
        <dbReference type="ARBA" id="ARBA00023212"/>
    </source>
</evidence>